<dbReference type="EMBL" id="CP011002">
    <property type="protein sequence ID" value="AKO65545.1"/>
    <property type="molecule type" value="Genomic_DNA"/>
</dbReference>
<name>A0A0H4J0F8_9PROT</name>
<dbReference type="InterPro" id="IPR036249">
    <property type="entry name" value="Thioredoxin-like_sf"/>
</dbReference>
<dbReference type="PANTHER" id="PTHR42852">
    <property type="entry name" value="THIOL:DISULFIDE INTERCHANGE PROTEIN DSBE"/>
    <property type="match status" value="1"/>
</dbReference>
<dbReference type="CDD" id="cd02966">
    <property type="entry name" value="TlpA_like_family"/>
    <property type="match status" value="1"/>
</dbReference>
<dbReference type="PROSITE" id="PS51352">
    <property type="entry name" value="THIOREDOXIN_2"/>
    <property type="match status" value="1"/>
</dbReference>
<evidence type="ECO:0000259" key="2">
    <source>
        <dbReference type="PROSITE" id="PS51352"/>
    </source>
</evidence>
<dbReference type="Proteomes" id="UP000066549">
    <property type="component" value="Chromosome"/>
</dbReference>
<keyword evidence="1" id="KW-1133">Transmembrane helix</keyword>
<dbReference type="InterPro" id="IPR013766">
    <property type="entry name" value="Thioredoxin_domain"/>
</dbReference>
<keyword evidence="4" id="KW-1185">Reference proteome</keyword>
<gene>
    <name evidence="3" type="ORF">VI33_01990</name>
</gene>
<reference evidence="3 4" key="1">
    <citation type="submission" date="2015-03" db="EMBL/GenBank/DDBJ databases">
        <title>Comparative analysis of the OM43 clade including a novel species from Red Sea uncovers genomic and metabolic diversity among marine methylotrophs.</title>
        <authorList>
            <person name="Jimenez-Infante F."/>
            <person name="Ngugi D.K."/>
            <person name="Vinu M."/>
            <person name="Alam I."/>
            <person name="Kamau A."/>
            <person name="Blom J."/>
            <person name="Bajic V.B."/>
            <person name="Stingl U."/>
        </authorList>
    </citation>
    <scope>NUCLEOTIDE SEQUENCE [LARGE SCALE GENOMIC DNA]</scope>
    <source>
        <strain evidence="3 4">MBRSH7</strain>
    </source>
</reference>
<organism evidence="3 4">
    <name type="scientific">Methylophilales bacterium MBRS-H7</name>
    <dbReference type="NCBI Taxonomy" id="1623450"/>
    <lineage>
        <taxon>Bacteria</taxon>
        <taxon>Pseudomonadati</taxon>
        <taxon>Pseudomonadota</taxon>
        <taxon>Betaproteobacteria</taxon>
        <taxon>Nitrosomonadales</taxon>
        <taxon>OM43 clade</taxon>
    </lineage>
</organism>
<dbReference type="OrthoDB" id="9811352at2"/>
<feature type="domain" description="Thioredoxin" evidence="2">
    <location>
        <begin position="24"/>
        <end position="161"/>
    </location>
</feature>
<keyword evidence="1" id="KW-0812">Transmembrane</keyword>
<dbReference type="GO" id="GO:0016209">
    <property type="term" value="F:antioxidant activity"/>
    <property type="evidence" value="ECO:0007669"/>
    <property type="project" value="InterPro"/>
</dbReference>
<dbReference type="InterPro" id="IPR000866">
    <property type="entry name" value="AhpC/TSA"/>
</dbReference>
<dbReference type="Gene3D" id="3.40.30.10">
    <property type="entry name" value="Glutaredoxin"/>
    <property type="match status" value="1"/>
</dbReference>
<dbReference type="AlphaFoldDB" id="A0A0H4J0F8"/>
<dbReference type="Pfam" id="PF00578">
    <property type="entry name" value="AhpC-TSA"/>
    <property type="match status" value="1"/>
</dbReference>
<accession>A0A0H4J0F8</accession>
<evidence type="ECO:0000256" key="1">
    <source>
        <dbReference type="SAM" id="Phobius"/>
    </source>
</evidence>
<proteinExistence type="predicted"/>
<dbReference type="GO" id="GO:0016491">
    <property type="term" value="F:oxidoreductase activity"/>
    <property type="evidence" value="ECO:0007669"/>
    <property type="project" value="InterPro"/>
</dbReference>
<protein>
    <recommendedName>
        <fullName evidence="2">Thioredoxin domain-containing protein</fullName>
    </recommendedName>
</protein>
<dbReference type="PANTHER" id="PTHR42852:SF13">
    <property type="entry name" value="PROTEIN DIPZ"/>
    <property type="match status" value="1"/>
</dbReference>
<sequence>MQENRKNFIYLVILAALIVLLFFLIRPEKISSMEFNILDDEKLSSDDIDKILILNFWATDCPTCIKEMPDLAKIHQEFKDDIELIAVAMPYDLPSRVVNFKNKNELPFKVAIDPESKILGEFERVKLTPTTIISDKNKVIKQTIIGEINYEDLKETILKLR</sequence>
<evidence type="ECO:0000313" key="4">
    <source>
        <dbReference type="Proteomes" id="UP000066549"/>
    </source>
</evidence>
<feature type="transmembrane region" description="Helical" evidence="1">
    <location>
        <begin position="7"/>
        <end position="25"/>
    </location>
</feature>
<evidence type="ECO:0000313" key="3">
    <source>
        <dbReference type="EMBL" id="AKO65545.1"/>
    </source>
</evidence>
<dbReference type="SUPFAM" id="SSF52833">
    <property type="entry name" value="Thioredoxin-like"/>
    <property type="match status" value="1"/>
</dbReference>
<keyword evidence="1" id="KW-0472">Membrane</keyword>
<dbReference type="InterPro" id="IPR050553">
    <property type="entry name" value="Thioredoxin_ResA/DsbE_sf"/>
</dbReference>